<dbReference type="OrthoDB" id="1470350at2759"/>
<dbReference type="InterPro" id="IPR001128">
    <property type="entry name" value="Cyt_P450"/>
</dbReference>
<evidence type="ECO:0000256" key="4">
    <source>
        <dbReference type="ARBA" id="ARBA00022617"/>
    </source>
</evidence>
<keyword evidence="10" id="KW-1185">Reference proteome</keyword>
<dbReference type="EMBL" id="BMAW01100241">
    <property type="protein sequence ID" value="GFS93944.1"/>
    <property type="molecule type" value="Genomic_DNA"/>
</dbReference>
<dbReference type="AlphaFoldDB" id="A0A8X6TC02"/>
<evidence type="ECO:0000256" key="7">
    <source>
        <dbReference type="ARBA" id="ARBA00023033"/>
    </source>
</evidence>
<dbReference type="GO" id="GO:0005506">
    <property type="term" value="F:iron ion binding"/>
    <property type="evidence" value="ECO:0007669"/>
    <property type="project" value="InterPro"/>
</dbReference>
<dbReference type="GO" id="GO:0016705">
    <property type="term" value="F:oxidoreductase activity, acting on paired donors, with incorporation or reduction of molecular oxygen"/>
    <property type="evidence" value="ECO:0007669"/>
    <property type="project" value="InterPro"/>
</dbReference>
<evidence type="ECO:0000256" key="6">
    <source>
        <dbReference type="ARBA" id="ARBA00023004"/>
    </source>
</evidence>
<proteinExistence type="inferred from homology"/>
<keyword evidence="7" id="KW-0503">Monooxygenase</keyword>
<dbReference type="PANTHER" id="PTHR24291">
    <property type="entry name" value="CYTOCHROME P450 FAMILY 4"/>
    <property type="match status" value="1"/>
</dbReference>
<evidence type="ECO:0000256" key="8">
    <source>
        <dbReference type="ARBA" id="ARBA00023136"/>
    </source>
</evidence>
<dbReference type="Gene3D" id="1.10.630.10">
    <property type="entry name" value="Cytochrome P450"/>
    <property type="match status" value="1"/>
</dbReference>
<dbReference type="GO" id="GO:0005789">
    <property type="term" value="C:endoplasmic reticulum membrane"/>
    <property type="evidence" value="ECO:0007669"/>
    <property type="project" value="UniProtKB-SubCell"/>
</dbReference>
<dbReference type="GO" id="GO:0020037">
    <property type="term" value="F:heme binding"/>
    <property type="evidence" value="ECO:0007669"/>
    <property type="project" value="InterPro"/>
</dbReference>
<evidence type="ECO:0000256" key="1">
    <source>
        <dbReference type="ARBA" id="ARBA00001971"/>
    </source>
</evidence>
<dbReference type="GO" id="GO:0004497">
    <property type="term" value="F:monooxygenase activity"/>
    <property type="evidence" value="ECO:0007669"/>
    <property type="project" value="UniProtKB-KW"/>
</dbReference>
<gene>
    <name evidence="9" type="primary">Cyp4v2</name>
    <name evidence="9" type="ORF">NPIL_241011</name>
</gene>
<sequence length="151" mass="18061">IIKSKKLDMEVLSKYDNVELFPSESPSHRRKRKTFLELLLEHHLNDPSFTEEDVREEVDTFMFEGHDTTAMTLSWALYCLGLNPDIQLRVQEELDAIFEDDISRDITREDITRMKYLECVLKVKGKYFEYSKYRYRKFSINIINLQSLHIC</sequence>
<dbReference type="SUPFAM" id="SSF48264">
    <property type="entry name" value="Cytochrome P450"/>
    <property type="match status" value="1"/>
</dbReference>
<comment type="cofactor">
    <cofactor evidence="1">
        <name>heme</name>
        <dbReference type="ChEBI" id="CHEBI:30413"/>
    </cofactor>
</comment>
<dbReference type="InterPro" id="IPR036396">
    <property type="entry name" value="Cyt_P450_sf"/>
</dbReference>
<evidence type="ECO:0000256" key="2">
    <source>
        <dbReference type="ARBA" id="ARBA00004586"/>
    </source>
</evidence>
<reference evidence="9" key="1">
    <citation type="submission" date="2020-08" db="EMBL/GenBank/DDBJ databases">
        <title>Multicomponent nature underlies the extraordinary mechanical properties of spider dragline silk.</title>
        <authorList>
            <person name="Kono N."/>
            <person name="Nakamura H."/>
            <person name="Mori M."/>
            <person name="Yoshida Y."/>
            <person name="Ohtoshi R."/>
            <person name="Malay A.D."/>
            <person name="Moran D.A.P."/>
            <person name="Tomita M."/>
            <person name="Numata K."/>
            <person name="Arakawa K."/>
        </authorList>
    </citation>
    <scope>NUCLEOTIDE SEQUENCE</scope>
</reference>
<keyword evidence="5" id="KW-0256">Endoplasmic reticulum</keyword>
<evidence type="ECO:0000256" key="5">
    <source>
        <dbReference type="ARBA" id="ARBA00022824"/>
    </source>
</evidence>
<comment type="similarity">
    <text evidence="3">Belongs to the cytochrome P450 family.</text>
</comment>
<dbReference type="Proteomes" id="UP000887013">
    <property type="component" value="Unassembled WGS sequence"/>
</dbReference>
<evidence type="ECO:0000256" key="3">
    <source>
        <dbReference type="ARBA" id="ARBA00010617"/>
    </source>
</evidence>
<dbReference type="Pfam" id="PF00067">
    <property type="entry name" value="p450"/>
    <property type="match status" value="1"/>
</dbReference>
<protein>
    <submittedName>
        <fullName evidence="9">Cytochrome P450 4V2</fullName>
    </submittedName>
</protein>
<name>A0A8X6TC02_NEPPI</name>
<dbReference type="PANTHER" id="PTHR24291:SF189">
    <property type="entry name" value="CYTOCHROME P450 4C3-RELATED"/>
    <property type="match status" value="1"/>
</dbReference>
<keyword evidence="4" id="KW-0349">Heme</keyword>
<keyword evidence="8" id="KW-0472">Membrane</keyword>
<dbReference type="InterPro" id="IPR050196">
    <property type="entry name" value="Cytochrome_P450_Monoox"/>
</dbReference>
<comment type="subcellular location">
    <subcellularLocation>
        <location evidence="2">Endoplasmic reticulum membrane</location>
    </subcellularLocation>
</comment>
<keyword evidence="7" id="KW-0560">Oxidoreductase</keyword>
<evidence type="ECO:0000313" key="10">
    <source>
        <dbReference type="Proteomes" id="UP000887013"/>
    </source>
</evidence>
<keyword evidence="6" id="KW-0408">Iron</keyword>
<feature type="non-terminal residue" evidence="9">
    <location>
        <position position="1"/>
    </location>
</feature>
<accession>A0A8X6TC02</accession>
<organism evidence="9 10">
    <name type="scientific">Nephila pilipes</name>
    <name type="common">Giant wood spider</name>
    <name type="synonym">Nephila maculata</name>
    <dbReference type="NCBI Taxonomy" id="299642"/>
    <lineage>
        <taxon>Eukaryota</taxon>
        <taxon>Metazoa</taxon>
        <taxon>Ecdysozoa</taxon>
        <taxon>Arthropoda</taxon>
        <taxon>Chelicerata</taxon>
        <taxon>Arachnida</taxon>
        <taxon>Araneae</taxon>
        <taxon>Araneomorphae</taxon>
        <taxon>Entelegynae</taxon>
        <taxon>Araneoidea</taxon>
        <taxon>Nephilidae</taxon>
        <taxon>Nephila</taxon>
    </lineage>
</organism>
<keyword evidence="4" id="KW-0479">Metal-binding</keyword>
<comment type="caution">
    <text evidence="9">The sequence shown here is derived from an EMBL/GenBank/DDBJ whole genome shotgun (WGS) entry which is preliminary data.</text>
</comment>
<evidence type="ECO:0000313" key="9">
    <source>
        <dbReference type="EMBL" id="GFS93944.1"/>
    </source>
</evidence>